<feature type="chain" id="PRO_5014797670" evidence="1">
    <location>
        <begin position="28"/>
        <end position="130"/>
    </location>
</feature>
<feature type="signal peptide" evidence="1">
    <location>
        <begin position="1"/>
        <end position="27"/>
    </location>
</feature>
<name>A0A2K8JN13_PRIPG</name>
<proteinExistence type="evidence at transcript level"/>
<protein>
    <submittedName>
        <fullName evidence="2">Secreted venom protein family 3 protein</fullName>
    </submittedName>
</protein>
<keyword evidence="1" id="KW-0732">Signal</keyword>
<dbReference type="PANTHER" id="PTHR37685">
    <property type="entry name" value="GEO11136P1-RELATED"/>
    <property type="match status" value="1"/>
</dbReference>
<reference evidence="2" key="1">
    <citation type="submission" date="2016-10" db="EMBL/GenBank/DDBJ databases">
        <title>The assassin bug Pristhesancus plagipennis produces two different types of venom.</title>
        <authorList>
            <person name="Walker A.A."/>
            <person name="Herzig V."/>
            <person name="Jin J."/>
            <person name="Fry B.G."/>
            <person name="King G.F."/>
        </authorList>
    </citation>
    <scope>NUCLEOTIDE SEQUENCE</scope>
    <source>
        <tissue evidence="2">Venom/labial glands</tissue>
    </source>
</reference>
<dbReference type="PANTHER" id="PTHR37685:SF1">
    <property type="entry name" value="GEO11136P1-RELATED"/>
    <property type="match status" value="1"/>
</dbReference>
<organism evidence="2">
    <name type="scientific">Pristhesancus plagipennis</name>
    <name type="common">Common assassin bug</name>
    <dbReference type="NCBI Taxonomy" id="1955184"/>
    <lineage>
        <taxon>Eukaryota</taxon>
        <taxon>Metazoa</taxon>
        <taxon>Ecdysozoa</taxon>
        <taxon>Arthropoda</taxon>
        <taxon>Hexapoda</taxon>
        <taxon>Insecta</taxon>
        <taxon>Pterygota</taxon>
        <taxon>Neoptera</taxon>
        <taxon>Paraneoptera</taxon>
        <taxon>Hemiptera</taxon>
        <taxon>Heteroptera</taxon>
        <taxon>Panheteroptera</taxon>
        <taxon>Cimicomorpha</taxon>
        <taxon>Reduviidae</taxon>
        <taxon>Harpactorinae</taxon>
        <taxon>Harpactorini</taxon>
        <taxon>Pristhesancus</taxon>
    </lineage>
</organism>
<sequence>MKLQGELCFIVTITLAFLAITTVPVLANNCQGNSHNEIFGRRETGDKLVYEDHINESWKLFKYVVKDIAYPLRGQQSHTITYIEIIDNYTNGNGGCAYILEGGVGKKFVKFHMKSKFNRGIDFQVKVYGR</sequence>
<evidence type="ECO:0000313" key="2">
    <source>
        <dbReference type="EMBL" id="ATU83061.1"/>
    </source>
</evidence>
<dbReference type="InterPro" id="IPR031734">
    <property type="entry name" value="MBF2"/>
</dbReference>
<dbReference type="AlphaFoldDB" id="A0A2K8JN13"/>
<dbReference type="EMBL" id="KY031310">
    <property type="protein sequence ID" value="ATU83061.1"/>
    <property type="molecule type" value="mRNA"/>
</dbReference>
<evidence type="ECO:0000256" key="1">
    <source>
        <dbReference type="SAM" id="SignalP"/>
    </source>
</evidence>
<accession>A0A2K8JN13</accession>
<dbReference type="Pfam" id="PF15868">
    <property type="entry name" value="MBF2"/>
    <property type="match status" value="1"/>
</dbReference>